<dbReference type="AlphaFoldDB" id="A0A7W5B0I3"/>
<protein>
    <submittedName>
        <fullName evidence="3">Uncharacterized protein YidB (DUF937 family)</fullName>
    </submittedName>
</protein>
<feature type="signal peptide" evidence="2">
    <location>
        <begin position="1"/>
        <end position="24"/>
    </location>
</feature>
<feature type="region of interest" description="Disordered" evidence="1">
    <location>
        <begin position="29"/>
        <end position="55"/>
    </location>
</feature>
<feature type="compositionally biased region" description="Polar residues" evidence="1">
    <location>
        <begin position="218"/>
        <end position="227"/>
    </location>
</feature>
<dbReference type="Proteomes" id="UP000570361">
    <property type="component" value="Unassembled WGS sequence"/>
</dbReference>
<feature type="region of interest" description="Disordered" evidence="1">
    <location>
        <begin position="218"/>
        <end position="271"/>
    </location>
</feature>
<dbReference type="RefSeq" id="WP_183602162.1">
    <property type="nucleotide sequence ID" value="NZ_JACHXK010000010.1"/>
</dbReference>
<name>A0A7W5B0I3_9BACL</name>
<accession>A0A7W5B0I3</accession>
<evidence type="ECO:0000313" key="4">
    <source>
        <dbReference type="Proteomes" id="UP000570361"/>
    </source>
</evidence>
<feature type="chain" id="PRO_5030634852" evidence="2">
    <location>
        <begin position="25"/>
        <end position="271"/>
    </location>
</feature>
<proteinExistence type="predicted"/>
<gene>
    <name evidence="3" type="ORF">FHS18_004252</name>
</gene>
<evidence type="ECO:0000256" key="2">
    <source>
        <dbReference type="SAM" id="SignalP"/>
    </source>
</evidence>
<evidence type="ECO:0000313" key="3">
    <source>
        <dbReference type="EMBL" id="MBB3112174.1"/>
    </source>
</evidence>
<feature type="compositionally biased region" description="Low complexity" evidence="1">
    <location>
        <begin position="258"/>
        <end position="271"/>
    </location>
</feature>
<feature type="compositionally biased region" description="Low complexity" evidence="1">
    <location>
        <begin position="29"/>
        <end position="39"/>
    </location>
</feature>
<dbReference type="EMBL" id="JACHXK010000010">
    <property type="protein sequence ID" value="MBB3112174.1"/>
    <property type="molecule type" value="Genomic_DNA"/>
</dbReference>
<keyword evidence="4" id="KW-1185">Reference proteome</keyword>
<sequence length="271" mass="27795">MNKVLKTVGITAALAVMIPLSAYAATSTTTDSTTSVTTTQDGTKPAGHEGRGGFGGKGGFGGQYINDDVLTLLNLDRAALQEKLAAGSTLVEVATAQGVTEEQLKAALTTAFEAKQAEEKENFTTNLDSYISTKQEQKAERAKGGFGFGGSKYLSTAATTLGLTEDELKTELTAGKTIADVASDKSVDVNTVVTAIASAINAQIDQAVTDGKLTEAQATDQKATSTEQAEKIVNGEFGGKGFGGGRHGGKGMKDAETSETNTTTDSTSTSA</sequence>
<organism evidence="3 4">
    <name type="scientific">Paenibacillus phyllosphaerae</name>
    <dbReference type="NCBI Taxonomy" id="274593"/>
    <lineage>
        <taxon>Bacteria</taxon>
        <taxon>Bacillati</taxon>
        <taxon>Bacillota</taxon>
        <taxon>Bacilli</taxon>
        <taxon>Bacillales</taxon>
        <taxon>Paenibacillaceae</taxon>
        <taxon>Paenibacillus</taxon>
    </lineage>
</organism>
<keyword evidence="2" id="KW-0732">Signal</keyword>
<reference evidence="3 4" key="1">
    <citation type="submission" date="2020-08" db="EMBL/GenBank/DDBJ databases">
        <title>Genomic Encyclopedia of Type Strains, Phase III (KMG-III): the genomes of soil and plant-associated and newly described type strains.</title>
        <authorList>
            <person name="Whitman W."/>
        </authorList>
    </citation>
    <scope>NUCLEOTIDE SEQUENCE [LARGE SCALE GENOMIC DNA]</scope>
    <source>
        <strain evidence="3 4">CECT 5862</strain>
    </source>
</reference>
<feature type="compositionally biased region" description="Gly residues" evidence="1">
    <location>
        <begin position="236"/>
        <end position="246"/>
    </location>
</feature>
<comment type="caution">
    <text evidence="3">The sequence shown here is derived from an EMBL/GenBank/DDBJ whole genome shotgun (WGS) entry which is preliminary data.</text>
</comment>
<evidence type="ECO:0000256" key="1">
    <source>
        <dbReference type="SAM" id="MobiDB-lite"/>
    </source>
</evidence>